<dbReference type="Gene3D" id="3.40.50.11380">
    <property type="match status" value="1"/>
</dbReference>
<sequence length="977" mass="112199">MDYQKFQQELPELFNNWGEVSCHPKANIFESISTTVNSMISPNVMQLLNLAVFCLDENEIYCEIGTFQGASLIAALINNSDKIAYAVDNFSELDTEGENFDKLSSNLEAFNLTDQVFFFSQDTEEFLVEFKNQELSEKIGVYFYDGSQDYRSYLLGLLALKQIISNQALIIITNCQWPSCQQAVRDFLATNSQARLMIDFTQSDYLLWNGVQILTWDSQREYNNNSEYDLTVNIDFHQAITKITESETKKYVGEMESKGLLLFFEKRYSEAERIYYNLLHLNKKNANVWQNLGTLYYEQGEFFKALDCLNKALRIDDTQAIYHYTSGLILEKNDIKTAIKAYEKAIELNPKLVDAYNNLGNIFLLHNQIEKAEEIFRKAITDNPFHFGGYLNLGNLLLDQRDQIDEAISYYHKAADLNPSHSNVDIFHHLSVAYQQKNDVVKSVFYQLCSSFKKGNFEETINLCKQGISIDAETPDFYLYLLRSLHSLGKNQELLEEVKSVFKILPNNVIIQTASFQLLPPLYKGIEEIEFYRSYCCERLALLCQTLSLDTEEEQKNALFAISRSTNFYLAYQGKNDIVLQKQYGQVIQKIMTANYSQYSQDLPLPKLRPVEKIRVGYISTHLYNHNGANGCLGWVKNHNRQDFQIYCYHVGITSDNVTEQYQLNSYSFVHIPNDIEAICEQVIADKLHILVFPAIGMNPLDGQLAALRLAPIQCMAWGHPITSGIPTVDYFLSSELMESENGEEHYSETLIRLPNSSLCYDKPILPEVKRTRSEFGITEDCILYLCCQSTFKYLPQYDYIFPSIARQVSNAKFVFISSPEGKHITDIFQQRLEKAFAKLGLNSEDYCIILPRMQHYEFMQLNLISDIYLDTLVWNGGFTTLNAIACNLAIVTSPGEFMRGRHSYAYLKMLGITETIANSEAEYIEIAVKLGLDSDVRNSIVERTRENQNRVFNDQTAVEGLEAFYKQVVKDKLASS</sequence>
<dbReference type="Gene3D" id="1.25.40.10">
    <property type="entry name" value="Tetratricopeptide repeat domain"/>
    <property type="match status" value="2"/>
</dbReference>
<evidence type="ECO:0000256" key="1">
    <source>
        <dbReference type="ARBA" id="ARBA00004922"/>
    </source>
</evidence>
<proteinExistence type="inferred from homology"/>
<dbReference type="Pfam" id="PF14559">
    <property type="entry name" value="TPR_19"/>
    <property type="match status" value="1"/>
</dbReference>
<dbReference type="Gene3D" id="3.40.50.2000">
    <property type="entry name" value="Glycogen Phosphorylase B"/>
    <property type="match status" value="1"/>
</dbReference>
<evidence type="ECO:0000256" key="5">
    <source>
        <dbReference type="ARBA" id="ARBA00022679"/>
    </source>
</evidence>
<keyword evidence="4" id="KW-0328">Glycosyltransferase</keyword>
<feature type="repeat" description="TPR" evidence="8">
    <location>
        <begin position="353"/>
        <end position="386"/>
    </location>
</feature>
<dbReference type="PANTHER" id="PTHR44366">
    <property type="entry name" value="UDP-N-ACETYLGLUCOSAMINE--PEPTIDE N-ACETYLGLUCOSAMINYLTRANSFERASE 110 KDA SUBUNIT"/>
    <property type="match status" value="1"/>
</dbReference>
<dbReference type="Pfam" id="PF13414">
    <property type="entry name" value="TPR_11"/>
    <property type="match status" value="1"/>
</dbReference>
<keyword evidence="7 8" id="KW-0802">TPR repeat</keyword>
<dbReference type="InterPro" id="IPR029489">
    <property type="entry name" value="OGT/SEC/SPY_C"/>
</dbReference>
<dbReference type="PROSITE" id="PS50293">
    <property type="entry name" value="TPR_REGION"/>
    <property type="match status" value="2"/>
</dbReference>
<protein>
    <recommendedName>
        <fullName evidence="3">protein O-GlcNAc transferase</fullName>
        <ecNumber evidence="3">2.4.1.255</ecNumber>
    </recommendedName>
</protein>
<comment type="pathway">
    <text evidence="1">Protein modification; protein glycosylation.</text>
</comment>
<comment type="caution">
    <text evidence="10">The sequence shown here is derived from an EMBL/GenBank/DDBJ whole genome shotgun (WGS) entry which is preliminary data.</text>
</comment>
<dbReference type="PROSITE" id="PS50005">
    <property type="entry name" value="TPR"/>
    <property type="match status" value="2"/>
</dbReference>
<evidence type="ECO:0000259" key="9">
    <source>
        <dbReference type="Pfam" id="PF13844"/>
    </source>
</evidence>
<feature type="domain" description="O-GlcNAc transferase C-terminal" evidence="9">
    <location>
        <begin position="588"/>
        <end position="759"/>
    </location>
</feature>
<reference evidence="10 11" key="1">
    <citation type="submission" date="2020-10" db="EMBL/GenBank/DDBJ databases">
        <authorList>
            <person name="Castelo-Branco R."/>
            <person name="Eusebio N."/>
            <person name="Adriana R."/>
            <person name="Vieira A."/>
            <person name="Brugerolle De Fraissinette N."/>
            <person name="Rezende De Castro R."/>
            <person name="Schneider M.P."/>
            <person name="Vasconcelos V."/>
            <person name="Leao P.N."/>
        </authorList>
    </citation>
    <scope>NUCLEOTIDE SEQUENCE [LARGE SCALE GENOMIC DNA]</scope>
    <source>
        <strain evidence="10 11">LEGE 00250</strain>
    </source>
</reference>
<feature type="domain" description="O-GlcNAc transferase C-terminal" evidence="9">
    <location>
        <begin position="771"/>
        <end position="947"/>
    </location>
</feature>
<keyword evidence="11" id="KW-1185">Reference proteome</keyword>
<comment type="similarity">
    <text evidence="2">Belongs to the glycosyltransferase 41 family. O-GlcNAc transferase subfamily.</text>
</comment>
<keyword evidence="6" id="KW-0677">Repeat</keyword>
<dbReference type="Pfam" id="PF13181">
    <property type="entry name" value="TPR_8"/>
    <property type="match status" value="1"/>
</dbReference>
<dbReference type="SMART" id="SM00028">
    <property type="entry name" value="TPR"/>
    <property type="match status" value="6"/>
</dbReference>
<keyword evidence="5" id="KW-0808">Transferase</keyword>
<evidence type="ECO:0000313" key="11">
    <source>
        <dbReference type="Proteomes" id="UP000606776"/>
    </source>
</evidence>
<evidence type="ECO:0000256" key="4">
    <source>
        <dbReference type="ARBA" id="ARBA00022676"/>
    </source>
</evidence>
<name>A0ABR9VBW3_9CYAN</name>
<dbReference type="InterPro" id="IPR029063">
    <property type="entry name" value="SAM-dependent_MTases_sf"/>
</dbReference>
<evidence type="ECO:0000256" key="6">
    <source>
        <dbReference type="ARBA" id="ARBA00022737"/>
    </source>
</evidence>
<dbReference type="Proteomes" id="UP000606776">
    <property type="component" value="Unassembled WGS sequence"/>
</dbReference>
<dbReference type="RefSeq" id="WP_193942410.1">
    <property type="nucleotide sequence ID" value="NZ_JADEWB010000030.1"/>
</dbReference>
<evidence type="ECO:0000256" key="2">
    <source>
        <dbReference type="ARBA" id="ARBA00005386"/>
    </source>
</evidence>
<dbReference type="EC" id="2.4.1.255" evidence="3"/>
<evidence type="ECO:0000313" key="10">
    <source>
        <dbReference type="EMBL" id="MBE9235968.1"/>
    </source>
</evidence>
<dbReference type="Pfam" id="PF13844">
    <property type="entry name" value="Glyco_transf_41"/>
    <property type="match status" value="2"/>
</dbReference>
<evidence type="ECO:0000256" key="7">
    <source>
        <dbReference type="ARBA" id="ARBA00022803"/>
    </source>
</evidence>
<feature type="repeat" description="TPR" evidence="8">
    <location>
        <begin position="286"/>
        <end position="319"/>
    </location>
</feature>
<dbReference type="Gene3D" id="3.40.50.150">
    <property type="entry name" value="Vaccinia Virus protein VP39"/>
    <property type="match status" value="1"/>
</dbReference>
<dbReference type="Pfam" id="PF13578">
    <property type="entry name" value="Methyltransf_24"/>
    <property type="match status" value="1"/>
</dbReference>
<dbReference type="PANTHER" id="PTHR44366:SF1">
    <property type="entry name" value="UDP-N-ACETYLGLUCOSAMINE--PEPTIDE N-ACETYLGLUCOSAMINYLTRANSFERASE 110 KDA SUBUNIT"/>
    <property type="match status" value="1"/>
</dbReference>
<evidence type="ECO:0000256" key="8">
    <source>
        <dbReference type="PROSITE-ProRule" id="PRU00339"/>
    </source>
</evidence>
<accession>A0ABR9VBW3</accession>
<dbReference type="SUPFAM" id="SSF48452">
    <property type="entry name" value="TPR-like"/>
    <property type="match status" value="2"/>
</dbReference>
<gene>
    <name evidence="10" type="ORF">IQ227_07970</name>
</gene>
<dbReference type="SUPFAM" id="SSF53335">
    <property type="entry name" value="S-adenosyl-L-methionine-dependent methyltransferases"/>
    <property type="match status" value="1"/>
</dbReference>
<dbReference type="EMBL" id="JADEWB010000030">
    <property type="protein sequence ID" value="MBE9235968.1"/>
    <property type="molecule type" value="Genomic_DNA"/>
</dbReference>
<dbReference type="InterPro" id="IPR011990">
    <property type="entry name" value="TPR-like_helical_dom_sf"/>
</dbReference>
<dbReference type="InterPro" id="IPR037919">
    <property type="entry name" value="OGT"/>
</dbReference>
<organism evidence="10 11">
    <name type="scientific">Sphaerospermopsis aphanizomenoides LEGE 00250</name>
    <dbReference type="NCBI Taxonomy" id="2777972"/>
    <lineage>
        <taxon>Bacteria</taxon>
        <taxon>Bacillati</taxon>
        <taxon>Cyanobacteriota</taxon>
        <taxon>Cyanophyceae</taxon>
        <taxon>Nostocales</taxon>
        <taxon>Aphanizomenonaceae</taxon>
        <taxon>Sphaerospermopsis</taxon>
        <taxon>Sphaerospermopsis aphanizomenoides</taxon>
    </lineage>
</organism>
<evidence type="ECO:0000256" key="3">
    <source>
        <dbReference type="ARBA" id="ARBA00011970"/>
    </source>
</evidence>
<dbReference type="InterPro" id="IPR019734">
    <property type="entry name" value="TPR_rpt"/>
</dbReference>